<gene>
    <name evidence="1" type="ORF">EV192_103369</name>
</gene>
<dbReference type="EMBL" id="SLWS01000003">
    <property type="protein sequence ID" value="TCO60794.1"/>
    <property type="molecule type" value="Genomic_DNA"/>
</dbReference>
<organism evidence="1 2">
    <name type="scientific">Actinocrispum wychmicini</name>
    <dbReference type="NCBI Taxonomy" id="1213861"/>
    <lineage>
        <taxon>Bacteria</taxon>
        <taxon>Bacillati</taxon>
        <taxon>Actinomycetota</taxon>
        <taxon>Actinomycetes</taxon>
        <taxon>Pseudonocardiales</taxon>
        <taxon>Pseudonocardiaceae</taxon>
        <taxon>Actinocrispum</taxon>
    </lineage>
</organism>
<dbReference type="SUPFAM" id="SSF56784">
    <property type="entry name" value="HAD-like"/>
    <property type="match status" value="1"/>
</dbReference>
<dbReference type="NCBIfam" id="TIGR01686">
    <property type="entry name" value="FkbH"/>
    <property type="match status" value="1"/>
</dbReference>
<dbReference type="Gene3D" id="3.40.50.1110">
    <property type="entry name" value="SGNH hydrolase"/>
    <property type="match status" value="1"/>
</dbReference>
<dbReference type="InterPro" id="IPR010037">
    <property type="entry name" value="FkbH_domain"/>
</dbReference>
<evidence type="ECO:0000313" key="2">
    <source>
        <dbReference type="Proteomes" id="UP000295680"/>
    </source>
</evidence>
<sequence>MTEPDPQTTDTPDTPIEVLLRLYRSGLLAAEYPCVAELLNLMSGADLERARHLLSRLDPDEVTREHPSVPSVKVAVTGHGTLSALVPALAAELARHGLLARTYLSDFDCYVFDLTDSDSELYATEPDMVVCVLDPAIVFDEVPLPWRPADVARVLAEKLAVFETLAHRFTERGEGTLVFNTIPLPRRYVHQLVDLSSRAELSALWREANARLLRIGDGRPSVVVLDIDPLIAEGVPCEDVRMSIYAKAYLSADLLASYARELGHLARHLRGRTKKVLVLDLDDTIWGGVLSEDGADGIQVADSYRGEAFRSFQQVIKQIGSQGVLLAVASKNDVEPVREVLTSHPRMTLREEDFVQIAASWRPKHESIAELARTLNLGTDSFVFVDDSSFERAVVHRSLPGVQVIQVDDDPALHLDRLLRDGWFTVRELTTEDRTRVVKYREELVRKDFLDSFDSVEGYLRELGLAVRLAVVESSEVARVSQITLRTNQFNLTTERLQPSEVAALLKDPAALTLAIHARDRFGDNGLVGAVFAHRDGDQLRVDNLLLSCRVFSRGIEEACLGSVLRHARDTGAKAVLGTYRPTAKNAKLRDFYARHGFELIGTEGDVTTFRHDLADIAPPPGHIQLTERLGGRN</sequence>
<name>A0A4R2JN99_9PSEU</name>
<dbReference type="OrthoDB" id="323926at2"/>
<dbReference type="Gene3D" id="3.40.50.1000">
    <property type="entry name" value="HAD superfamily/HAD-like"/>
    <property type="match status" value="1"/>
</dbReference>
<protein>
    <submittedName>
        <fullName evidence="1">HAD superfamily phosphatase (TIGR01681 family)/FkbH-like protein</fullName>
    </submittedName>
</protein>
<dbReference type="InterPro" id="IPR023214">
    <property type="entry name" value="HAD_sf"/>
</dbReference>
<dbReference type="Gene3D" id="3.40.630.30">
    <property type="match status" value="1"/>
</dbReference>
<dbReference type="AlphaFoldDB" id="A0A4R2JN99"/>
<dbReference type="InterPro" id="IPR010033">
    <property type="entry name" value="HAD_SF_ppase_IIIC"/>
</dbReference>
<evidence type="ECO:0000313" key="1">
    <source>
        <dbReference type="EMBL" id="TCO60794.1"/>
    </source>
</evidence>
<dbReference type="InterPro" id="IPR036514">
    <property type="entry name" value="SGNH_hydro_sf"/>
</dbReference>
<dbReference type="Proteomes" id="UP000295680">
    <property type="component" value="Unassembled WGS sequence"/>
</dbReference>
<dbReference type="InterPro" id="IPR036412">
    <property type="entry name" value="HAD-like_sf"/>
</dbReference>
<reference evidence="1 2" key="1">
    <citation type="submission" date="2019-03" db="EMBL/GenBank/DDBJ databases">
        <title>Genomic Encyclopedia of Type Strains, Phase IV (KMG-IV): sequencing the most valuable type-strain genomes for metagenomic binning, comparative biology and taxonomic classification.</title>
        <authorList>
            <person name="Goeker M."/>
        </authorList>
    </citation>
    <scope>NUCLEOTIDE SEQUENCE [LARGE SCALE GENOMIC DNA]</scope>
    <source>
        <strain evidence="1 2">DSM 45934</strain>
    </source>
</reference>
<keyword evidence="2" id="KW-1185">Reference proteome</keyword>
<proteinExistence type="predicted"/>
<dbReference type="RefSeq" id="WP_132116038.1">
    <property type="nucleotide sequence ID" value="NZ_SLWS01000003.1"/>
</dbReference>
<dbReference type="NCBIfam" id="TIGR01681">
    <property type="entry name" value="HAD-SF-IIIC"/>
    <property type="match status" value="1"/>
</dbReference>
<dbReference type="SUPFAM" id="SSF55729">
    <property type="entry name" value="Acyl-CoA N-acyltransferases (Nat)"/>
    <property type="match status" value="1"/>
</dbReference>
<dbReference type="InterPro" id="IPR016181">
    <property type="entry name" value="Acyl_CoA_acyltransferase"/>
</dbReference>
<comment type="caution">
    <text evidence="1">The sequence shown here is derived from an EMBL/GenBank/DDBJ whole genome shotgun (WGS) entry which is preliminary data.</text>
</comment>
<accession>A0A4R2JN99</accession>